<reference evidence="1 2" key="1">
    <citation type="journal article" date="2015" name="Nature">
        <title>rRNA introns, odd ribosomes, and small enigmatic genomes across a large radiation of phyla.</title>
        <authorList>
            <person name="Brown C.T."/>
            <person name="Hug L.A."/>
            <person name="Thomas B.C."/>
            <person name="Sharon I."/>
            <person name="Castelle C.J."/>
            <person name="Singh A."/>
            <person name="Wilkins M.J."/>
            <person name="Williams K.H."/>
            <person name="Banfield J.F."/>
        </authorList>
    </citation>
    <scope>NUCLEOTIDE SEQUENCE [LARGE SCALE GENOMIC DNA]</scope>
</reference>
<dbReference type="AlphaFoldDB" id="A0A0G0K331"/>
<dbReference type="EMBL" id="LBUT01000010">
    <property type="protein sequence ID" value="KKQ69880.1"/>
    <property type="molecule type" value="Genomic_DNA"/>
</dbReference>
<protein>
    <submittedName>
        <fullName evidence="1">Uncharacterized protein</fullName>
    </submittedName>
</protein>
<name>A0A0G0K331_9BACT</name>
<evidence type="ECO:0000313" key="1">
    <source>
        <dbReference type="EMBL" id="KKQ69880.1"/>
    </source>
</evidence>
<accession>A0A0G0K331</accession>
<evidence type="ECO:0000313" key="2">
    <source>
        <dbReference type="Proteomes" id="UP000034406"/>
    </source>
</evidence>
<sequence>MNKEEIIKMKISRVEKEIKDTPYDKSS</sequence>
<gene>
    <name evidence="1" type="ORF">US90_C0010G0018</name>
</gene>
<feature type="non-terminal residue" evidence="1">
    <location>
        <position position="27"/>
    </location>
</feature>
<comment type="caution">
    <text evidence="1">The sequence shown here is derived from an EMBL/GenBank/DDBJ whole genome shotgun (WGS) entry which is preliminary data.</text>
</comment>
<dbReference type="Proteomes" id="UP000034406">
    <property type="component" value="Unassembled WGS sequence"/>
</dbReference>
<proteinExistence type="predicted"/>
<organism evidence="1 2">
    <name type="scientific">Candidatus Shapirobacteria bacterium GW2011_GWE2_38_30</name>
    <dbReference type="NCBI Taxonomy" id="1618490"/>
    <lineage>
        <taxon>Bacteria</taxon>
        <taxon>Candidatus Shapironibacteriota</taxon>
    </lineage>
</organism>